<evidence type="ECO:0000259" key="1">
    <source>
        <dbReference type="Pfam" id="PF18925"/>
    </source>
</evidence>
<dbReference type="AlphaFoldDB" id="A0AAE9ZIH3"/>
<feature type="domain" description="DUF5675" evidence="1">
    <location>
        <begin position="5"/>
        <end position="135"/>
    </location>
</feature>
<accession>A0AAE9ZIH3</accession>
<reference evidence="2" key="1">
    <citation type="submission" date="2023-02" db="EMBL/GenBank/DDBJ databases">
        <title>Genome sequence of Hyphococcus flavus.</title>
        <authorList>
            <person name="Rong J.-C."/>
            <person name="Zhao Q."/>
            <person name="Yi M."/>
            <person name="Wu J.-Y."/>
        </authorList>
    </citation>
    <scope>NUCLEOTIDE SEQUENCE</scope>
    <source>
        <strain evidence="2">MCCC 1K03223</strain>
    </source>
</reference>
<name>A0AAE9ZIH3_9PROT</name>
<organism evidence="2 3">
    <name type="scientific">Hyphococcus flavus</name>
    <dbReference type="NCBI Taxonomy" id="1866326"/>
    <lineage>
        <taxon>Bacteria</taxon>
        <taxon>Pseudomonadati</taxon>
        <taxon>Pseudomonadota</taxon>
        <taxon>Alphaproteobacteria</taxon>
        <taxon>Parvularculales</taxon>
        <taxon>Parvularculaceae</taxon>
        <taxon>Hyphococcus</taxon>
    </lineage>
</organism>
<sequence>MKIIVDRYKSDDNATLSRIFVFDGDQEVYACFGLEDEYRDVKVRGETRIPAGRYNVGIRKEGGFHSRYMRKAATRDIHRGMLHILDVPGFEYILIHIGNFETDTAGCLLVGRQANERGMYIEKSVSAYRGLYSAVIGAAERGDLTIEFQDNDR</sequence>
<dbReference type="EMBL" id="CP118166">
    <property type="protein sequence ID" value="WDI31581.1"/>
    <property type="molecule type" value="Genomic_DNA"/>
</dbReference>
<evidence type="ECO:0000313" key="3">
    <source>
        <dbReference type="Proteomes" id="UP001214043"/>
    </source>
</evidence>
<dbReference type="RefSeq" id="WP_274493468.1">
    <property type="nucleotide sequence ID" value="NZ_CP118166.1"/>
</dbReference>
<dbReference type="Pfam" id="PF18925">
    <property type="entry name" value="DUF5675"/>
    <property type="match status" value="1"/>
</dbReference>
<dbReference type="KEGG" id="hfl:PUV54_00030"/>
<dbReference type="Proteomes" id="UP001214043">
    <property type="component" value="Chromosome"/>
</dbReference>
<keyword evidence="3" id="KW-1185">Reference proteome</keyword>
<gene>
    <name evidence="2" type="ORF">PUV54_00030</name>
</gene>
<dbReference type="InterPro" id="IPR043732">
    <property type="entry name" value="DUF5675"/>
</dbReference>
<evidence type="ECO:0000313" key="2">
    <source>
        <dbReference type="EMBL" id="WDI31581.1"/>
    </source>
</evidence>
<protein>
    <submittedName>
        <fullName evidence="2">DUF5675 family protein</fullName>
    </submittedName>
</protein>
<proteinExistence type="predicted"/>